<dbReference type="OrthoDB" id="6267810at2759"/>
<proteinExistence type="predicted"/>
<protein>
    <submittedName>
        <fullName evidence="3">Uncharacterized protein</fullName>
    </submittedName>
</protein>
<comment type="caution">
    <text evidence="3">The sequence shown here is derived from an EMBL/GenBank/DDBJ whole genome shotgun (WGS) entry which is preliminary data.</text>
</comment>
<gene>
    <name evidence="3" type="ORF">KP79_PYT01533</name>
</gene>
<keyword evidence="2" id="KW-0472">Membrane</keyword>
<evidence type="ECO:0000256" key="1">
    <source>
        <dbReference type="SAM" id="MobiDB-lite"/>
    </source>
</evidence>
<keyword evidence="2" id="KW-1133">Transmembrane helix</keyword>
<reference evidence="3 4" key="1">
    <citation type="journal article" date="2017" name="Nat. Ecol. Evol.">
        <title>Scallop genome provides insights into evolution of bilaterian karyotype and development.</title>
        <authorList>
            <person name="Wang S."/>
            <person name="Zhang J."/>
            <person name="Jiao W."/>
            <person name="Li J."/>
            <person name="Xun X."/>
            <person name="Sun Y."/>
            <person name="Guo X."/>
            <person name="Huan P."/>
            <person name="Dong B."/>
            <person name="Zhang L."/>
            <person name="Hu X."/>
            <person name="Sun X."/>
            <person name="Wang J."/>
            <person name="Zhao C."/>
            <person name="Wang Y."/>
            <person name="Wang D."/>
            <person name="Huang X."/>
            <person name="Wang R."/>
            <person name="Lv J."/>
            <person name="Li Y."/>
            <person name="Zhang Z."/>
            <person name="Liu B."/>
            <person name="Lu W."/>
            <person name="Hui Y."/>
            <person name="Liang J."/>
            <person name="Zhou Z."/>
            <person name="Hou R."/>
            <person name="Li X."/>
            <person name="Liu Y."/>
            <person name="Li H."/>
            <person name="Ning X."/>
            <person name="Lin Y."/>
            <person name="Zhao L."/>
            <person name="Xing Q."/>
            <person name="Dou J."/>
            <person name="Li Y."/>
            <person name="Mao J."/>
            <person name="Guo H."/>
            <person name="Dou H."/>
            <person name="Li T."/>
            <person name="Mu C."/>
            <person name="Jiang W."/>
            <person name="Fu Q."/>
            <person name="Fu X."/>
            <person name="Miao Y."/>
            <person name="Liu J."/>
            <person name="Yu Q."/>
            <person name="Li R."/>
            <person name="Liao H."/>
            <person name="Li X."/>
            <person name="Kong Y."/>
            <person name="Jiang Z."/>
            <person name="Chourrout D."/>
            <person name="Li R."/>
            <person name="Bao Z."/>
        </authorList>
    </citation>
    <scope>NUCLEOTIDE SEQUENCE [LARGE SCALE GENOMIC DNA]</scope>
    <source>
        <strain evidence="3 4">PY_sf001</strain>
    </source>
</reference>
<sequence>MKWLKGMLVYVLVGIVTGVASLDVYLDTEKRKQVPGNITINCSLPMTLSPLHIETPVKTEERVWIGWQRNFTKWIDFRGCTTKHSSSEFKNKSIDISDPFLDCYKFCDPFSFMFSKEKCFCTNKLPCPDRSGFLIVNSSFVGNHNDVMCMYQPLTNYTHELYEQRDGNCLFAFKANNKLNFSNALCLENKTSVCVKLSTKEFKGYVNSTWLNIPVVCEKKGSIFPSYTIIKENREKATKAFGDAQQYWITAFRRPLNTCLAAVLYTNGTLGVPKPTSCNSQLHSLCIRSVESGGSTGNVDPGGSMRKSDQIPGYVWGIVASICVLCILVTILLYLHMRKVPESKNKTKKRSSPVDKAVSSTQTRGGLQPQRQDKSATVEETQENEYHTIGASCPLSGSDEAIYHELHEKLRSQETHDCSNYDHVTHAMIADNTHYDVFCKKGKSSNSDNVISDYDTTFSIKQKLEGDYDTAGGEEIDRDLSEYDSTAGPSRANEENSI</sequence>
<feature type="region of interest" description="Disordered" evidence="1">
    <location>
        <begin position="464"/>
        <end position="498"/>
    </location>
</feature>
<evidence type="ECO:0000256" key="2">
    <source>
        <dbReference type="SAM" id="Phobius"/>
    </source>
</evidence>
<keyword evidence="4" id="KW-1185">Reference proteome</keyword>
<dbReference type="EMBL" id="NEDP02004426">
    <property type="protein sequence ID" value="OWF45603.1"/>
    <property type="molecule type" value="Genomic_DNA"/>
</dbReference>
<evidence type="ECO:0000313" key="3">
    <source>
        <dbReference type="EMBL" id="OWF45603.1"/>
    </source>
</evidence>
<keyword evidence="2" id="KW-0812">Transmembrane</keyword>
<evidence type="ECO:0000313" key="4">
    <source>
        <dbReference type="Proteomes" id="UP000242188"/>
    </source>
</evidence>
<accession>A0A210QA40</accession>
<feature type="transmembrane region" description="Helical" evidence="2">
    <location>
        <begin position="314"/>
        <end position="335"/>
    </location>
</feature>
<feature type="region of interest" description="Disordered" evidence="1">
    <location>
        <begin position="343"/>
        <end position="391"/>
    </location>
</feature>
<name>A0A210QA40_MIZYE</name>
<organism evidence="3 4">
    <name type="scientific">Mizuhopecten yessoensis</name>
    <name type="common">Japanese scallop</name>
    <name type="synonym">Patinopecten yessoensis</name>
    <dbReference type="NCBI Taxonomy" id="6573"/>
    <lineage>
        <taxon>Eukaryota</taxon>
        <taxon>Metazoa</taxon>
        <taxon>Spiralia</taxon>
        <taxon>Lophotrochozoa</taxon>
        <taxon>Mollusca</taxon>
        <taxon>Bivalvia</taxon>
        <taxon>Autobranchia</taxon>
        <taxon>Pteriomorphia</taxon>
        <taxon>Pectinida</taxon>
        <taxon>Pectinoidea</taxon>
        <taxon>Pectinidae</taxon>
        <taxon>Mizuhopecten</taxon>
    </lineage>
</organism>
<dbReference type="AlphaFoldDB" id="A0A210QA40"/>
<dbReference type="Proteomes" id="UP000242188">
    <property type="component" value="Unassembled WGS sequence"/>
</dbReference>